<evidence type="ECO:0000256" key="1">
    <source>
        <dbReference type="ARBA" id="ARBA00004141"/>
    </source>
</evidence>
<dbReference type="GeneID" id="110795179"/>
<keyword evidence="6 10" id="KW-1133">Transmembrane helix</keyword>
<dbReference type="AlphaFoldDB" id="A0A9R0IVE8"/>
<dbReference type="Pfam" id="PF23259">
    <property type="entry name" value="CHX17_C"/>
    <property type="match status" value="1"/>
</dbReference>
<dbReference type="PANTHER" id="PTHR32468:SF108">
    <property type="entry name" value="CATION_H(+) ANTIPORTER 15-LIKE"/>
    <property type="match status" value="1"/>
</dbReference>
<organism evidence="13 14">
    <name type="scientific">Spinacia oleracea</name>
    <name type="common">Spinach</name>
    <dbReference type="NCBI Taxonomy" id="3562"/>
    <lineage>
        <taxon>Eukaryota</taxon>
        <taxon>Viridiplantae</taxon>
        <taxon>Streptophyta</taxon>
        <taxon>Embryophyta</taxon>
        <taxon>Tracheophyta</taxon>
        <taxon>Spermatophyta</taxon>
        <taxon>Magnoliopsida</taxon>
        <taxon>eudicotyledons</taxon>
        <taxon>Gunneridae</taxon>
        <taxon>Pentapetalae</taxon>
        <taxon>Caryophyllales</taxon>
        <taxon>Chenopodiaceae</taxon>
        <taxon>Chenopodioideae</taxon>
        <taxon>Anserineae</taxon>
        <taxon>Spinacia</taxon>
    </lineage>
</organism>
<feature type="transmembrane region" description="Helical" evidence="10">
    <location>
        <begin position="134"/>
        <end position="153"/>
    </location>
</feature>
<feature type="transmembrane region" description="Helical" evidence="10">
    <location>
        <begin position="351"/>
        <end position="371"/>
    </location>
</feature>
<comment type="similarity">
    <text evidence="9">Belongs to the monovalent cation:proton antiporter 2 (CPA2) transporter (TC 2.A.37) family. CHX (TC 2.A.37.4) subfamily.</text>
</comment>
<evidence type="ECO:0000256" key="3">
    <source>
        <dbReference type="ARBA" id="ARBA00022538"/>
    </source>
</evidence>
<reference evidence="14" key="2">
    <citation type="submission" date="2025-08" db="UniProtKB">
        <authorList>
            <consortium name="RefSeq"/>
        </authorList>
    </citation>
    <scope>IDENTIFICATION</scope>
    <source>
        <tissue evidence="14">Leaf</tissue>
    </source>
</reference>
<evidence type="ECO:0000259" key="11">
    <source>
        <dbReference type="Pfam" id="PF00999"/>
    </source>
</evidence>
<feature type="transmembrane region" description="Helical" evidence="10">
    <location>
        <begin position="413"/>
        <end position="431"/>
    </location>
</feature>
<keyword evidence="13" id="KW-1185">Reference proteome</keyword>
<sequence>MDPYNMKFLFRKQCENHLMHLFALRRGIFYGDDVFYRVLPFTIIRLTLFFVISQSLLRLLKPFKQTEFVCNLLTGIILGPSVLGRLYKGYKNVTDMPGQVQFINVGAYIGVIYYVFLISVKTNFGVLKGSGKKVWVIGLSSLASSFFVTASLNDLLHPLKFKNPFLVYIFSLEHSATWFTNLAPMLEELNLLTTEMGQLALASSMTNEVVTWCFWMYLMISYLFGIRGFYRGVMPLCVIVGFIMLILRPAIRWFIKRMPQGGPVKEVYVLGILLGALIMSFVSDIVAGSPVLGVAFLGLVIPSGPPLGTIIQDRSEMFIKNCFLPFFYLAVGDMTDVYGIKNVKVHLGYQAILIIGYCIKTLVTMIAATYYCLTPRLGLALGLVMNTSGVLNTMLFLSYTLRQTMYSNQASHLVLNSLAVTAFVTPLAYYLHKKRPVISCNSVEGLDLSFLAELEVPKLQLQILACIDSEEEVAGIITLLNATHPTESDPVSVYVVHLTELVGQAAPVLMVHGQHQRICDYNGCVRITSALNSFSENSKGVSLQLLTMITPFKSIPEGMRFLAQEKMIPLVIVPFNYKSHSELAKTASSELNRKLQLQMRCTIGILVHRDKANKQKSSQDEFSYRVAVIFFGGEDDRETLAYATRMSKHPRVSITLIRIVVNEFRHVDKDDKALDKTRVNLFKTRFTSRTRPHVFQEIYVDDWLQALDVVRSFDNNYDLVMVGRRHSETNADEEELSVLCEKPELGLIGEIFVSNEHHWGNSSVLVMQHCRYVGREDRKSRFV</sequence>
<evidence type="ECO:0000256" key="10">
    <source>
        <dbReference type="SAM" id="Phobius"/>
    </source>
</evidence>
<dbReference type="RefSeq" id="XP_021855857.1">
    <property type="nucleotide sequence ID" value="XM_022000165.2"/>
</dbReference>
<evidence type="ECO:0000256" key="9">
    <source>
        <dbReference type="ARBA" id="ARBA00038341"/>
    </source>
</evidence>
<feature type="transmembrane region" description="Helical" evidence="10">
    <location>
        <begin position="68"/>
        <end position="87"/>
    </location>
</feature>
<evidence type="ECO:0000256" key="8">
    <source>
        <dbReference type="ARBA" id="ARBA00023136"/>
    </source>
</evidence>
<dbReference type="GO" id="GO:0016020">
    <property type="term" value="C:membrane"/>
    <property type="evidence" value="ECO:0007669"/>
    <property type="project" value="UniProtKB-SubCell"/>
</dbReference>
<dbReference type="OrthoDB" id="1612738at2759"/>
<name>A0A9R0IVE8_SPIOL</name>
<dbReference type="InterPro" id="IPR057290">
    <property type="entry name" value="CHX17_C"/>
</dbReference>
<keyword evidence="7" id="KW-0406">Ion transport</keyword>
<dbReference type="PANTHER" id="PTHR32468">
    <property type="entry name" value="CATION/H + ANTIPORTER"/>
    <property type="match status" value="1"/>
</dbReference>
<feature type="domain" description="Cation/H+ exchanger transmembrane" evidence="11">
    <location>
        <begin position="57"/>
        <end position="426"/>
    </location>
</feature>
<dbReference type="Gene3D" id="1.20.1530.20">
    <property type="match status" value="1"/>
</dbReference>
<feature type="transmembrane region" description="Helical" evidence="10">
    <location>
        <begin position="107"/>
        <end position="127"/>
    </location>
</feature>
<feature type="domain" description="Cation/H(+) antiporter C-terminal" evidence="12">
    <location>
        <begin position="624"/>
        <end position="769"/>
    </location>
</feature>
<gene>
    <name evidence="14" type="primary">LOC110795179</name>
</gene>
<dbReference type="Pfam" id="PF00999">
    <property type="entry name" value="Na_H_Exchanger"/>
    <property type="match status" value="1"/>
</dbReference>
<evidence type="ECO:0000313" key="13">
    <source>
        <dbReference type="Proteomes" id="UP000813463"/>
    </source>
</evidence>
<feature type="transmembrane region" description="Helical" evidence="10">
    <location>
        <begin position="377"/>
        <end position="401"/>
    </location>
</feature>
<keyword evidence="2" id="KW-0813">Transport</keyword>
<keyword evidence="5" id="KW-0630">Potassium</keyword>
<keyword evidence="8 10" id="KW-0472">Membrane</keyword>
<reference evidence="13" key="1">
    <citation type="journal article" date="2021" name="Nat. Commun.">
        <title>Genomic analyses provide insights into spinach domestication and the genetic basis of agronomic traits.</title>
        <authorList>
            <person name="Cai X."/>
            <person name="Sun X."/>
            <person name="Xu C."/>
            <person name="Sun H."/>
            <person name="Wang X."/>
            <person name="Ge C."/>
            <person name="Zhang Z."/>
            <person name="Wang Q."/>
            <person name="Fei Z."/>
            <person name="Jiao C."/>
            <person name="Wang Q."/>
        </authorList>
    </citation>
    <scope>NUCLEOTIDE SEQUENCE [LARGE SCALE GENOMIC DNA]</scope>
    <source>
        <strain evidence="13">cv. Varoflay</strain>
    </source>
</reference>
<feature type="transmembrane region" description="Helical" evidence="10">
    <location>
        <begin position="292"/>
        <end position="311"/>
    </location>
</feature>
<evidence type="ECO:0000256" key="6">
    <source>
        <dbReference type="ARBA" id="ARBA00022989"/>
    </source>
</evidence>
<dbReference type="GO" id="GO:0012505">
    <property type="term" value="C:endomembrane system"/>
    <property type="evidence" value="ECO:0000318"/>
    <property type="project" value="GO_Central"/>
</dbReference>
<keyword evidence="3" id="KW-0633">Potassium transport</keyword>
<dbReference type="InterPro" id="IPR050794">
    <property type="entry name" value="CPA2_transporter"/>
</dbReference>
<evidence type="ECO:0000256" key="2">
    <source>
        <dbReference type="ARBA" id="ARBA00022448"/>
    </source>
</evidence>
<dbReference type="GO" id="GO:0006813">
    <property type="term" value="P:potassium ion transport"/>
    <property type="evidence" value="ECO:0007669"/>
    <property type="project" value="UniProtKB-KW"/>
</dbReference>
<dbReference type="GO" id="GO:1902600">
    <property type="term" value="P:proton transmembrane transport"/>
    <property type="evidence" value="ECO:0007669"/>
    <property type="project" value="InterPro"/>
</dbReference>
<evidence type="ECO:0000259" key="12">
    <source>
        <dbReference type="Pfam" id="PF23259"/>
    </source>
</evidence>
<accession>A0A9R0IVE8</accession>
<evidence type="ECO:0000256" key="7">
    <source>
        <dbReference type="ARBA" id="ARBA00023065"/>
    </source>
</evidence>
<dbReference type="GO" id="GO:0098662">
    <property type="term" value="P:inorganic cation transmembrane transport"/>
    <property type="evidence" value="ECO:0000318"/>
    <property type="project" value="GO_Central"/>
</dbReference>
<dbReference type="InterPro" id="IPR038770">
    <property type="entry name" value="Na+/solute_symporter_sf"/>
</dbReference>
<evidence type="ECO:0000256" key="5">
    <source>
        <dbReference type="ARBA" id="ARBA00022958"/>
    </source>
</evidence>
<evidence type="ECO:0000313" key="14">
    <source>
        <dbReference type="RefSeq" id="XP_021855857.1"/>
    </source>
</evidence>
<dbReference type="GO" id="GO:0015297">
    <property type="term" value="F:antiporter activity"/>
    <property type="evidence" value="ECO:0007669"/>
    <property type="project" value="InterPro"/>
</dbReference>
<keyword evidence="4 10" id="KW-0812">Transmembrane</keyword>
<feature type="transmembrane region" description="Helical" evidence="10">
    <location>
        <begin position="34"/>
        <end position="56"/>
    </location>
</feature>
<feature type="transmembrane region" description="Helical" evidence="10">
    <location>
        <begin position="232"/>
        <end position="255"/>
    </location>
</feature>
<dbReference type="Proteomes" id="UP000813463">
    <property type="component" value="Chromosome 1"/>
</dbReference>
<protein>
    <submittedName>
        <fullName evidence="14">Cation/H(+) antiporter 15</fullName>
    </submittedName>
</protein>
<comment type="subcellular location">
    <subcellularLocation>
        <location evidence="1">Membrane</location>
        <topology evidence="1">Multi-pass membrane protein</topology>
    </subcellularLocation>
</comment>
<dbReference type="InterPro" id="IPR006153">
    <property type="entry name" value="Cation/H_exchanger_TM"/>
</dbReference>
<proteinExistence type="inferred from homology"/>
<evidence type="ECO:0000256" key="4">
    <source>
        <dbReference type="ARBA" id="ARBA00022692"/>
    </source>
</evidence>
<dbReference type="KEGG" id="soe:110795179"/>
<dbReference type="GO" id="GO:0006885">
    <property type="term" value="P:regulation of pH"/>
    <property type="evidence" value="ECO:0000318"/>
    <property type="project" value="GO_Central"/>
</dbReference>
<feature type="transmembrane region" description="Helical" evidence="10">
    <location>
        <begin position="267"/>
        <end position="286"/>
    </location>
</feature>